<dbReference type="Proteomes" id="UP001176521">
    <property type="component" value="Unassembled WGS sequence"/>
</dbReference>
<feature type="compositionally biased region" description="Low complexity" evidence="1">
    <location>
        <begin position="742"/>
        <end position="762"/>
    </location>
</feature>
<dbReference type="PANTHER" id="PTHR28125:SF2">
    <property type="entry name" value="MEIOTIC EXPRESSION UP-REGULATED PROTEIN 26"/>
    <property type="match status" value="1"/>
</dbReference>
<feature type="compositionally biased region" description="Polar residues" evidence="1">
    <location>
        <begin position="495"/>
        <end position="508"/>
    </location>
</feature>
<evidence type="ECO:0000313" key="4">
    <source>
        <dbReference type="Proteomes" id="UP001176521"/>
    </source>
</evidence>
<feature type="compositionally biased region" description="Low complexity" evidence="1">
    <location>
        <begin position="594"/>
        <end position="606"/>
    </location>
</feature>
<sequence>MLPASVLRSDDHDAQHALGAPAYEHATSSAAVGNNTFAAQGLDTPRTIPDLMMSANWAFDSAQQALSSLSSAEQAGAATAHTFGNGIAELTPGWPSLSPSQRFWYSTSGAIYQQQEASQASIEDDPDLSGFEPPSGLLPPVYMPAPPKRSSEASTSQGAPSASENGHSRTTQLQATPESSVMAQVLSNDRRIQRSLSFNSARSVSFTQIPADGGRNHVTSASPYHLGALQGSSVEISTSSQQSNVAVTPLAATGPSSLLSNHLRQRNMSANGKAVTLDGSSPQQWWPPAGLQADIVRQRHPSMGAIHPTQVFSSSENASDAPHPPSGVDAGDAGDAGHQGPSRSMRLELPPSSPPRSENIEDDVRGIEHPDSPSLRPARKRARTLAAAPSNGFNALLSVYKPPERHDVLEVPREGEAERMKTGRELDEEHDSERDASGETDIEFESQQAPPALNGTPEELSIASAPAASSTAPSRRRVIIRWNGKSNGPWRRSEQTQSRNGASRSANAVSAGPSRAHMPISAARSTATSSAAIGGSLLPQLHSDDVEVSSASRHALGVRNSHHARDTGPAAQIETVREAERKRARFVPDVGPLSDLSVSSSTSHSRSMMEKAAEVLASLKTEVTHSPPALRKDHEGDALEKAKDDEMANDGAVDEAADHDGAAVEAPMADEGVAALDDGDGGAELLHLPLASALPLPPAEADEDDNSSALSSIPSDDEKDGGSKASSSRRVTRVSTRRTSRAQDASPQQTTSTAASSSVSAAGPSATLQSDLLVSVERRTFPAGIPIDESLPLFYQRYFVPSSVPAELWPKLFGGDSVRLFDNEVKREGKRATEAPRRATFQEPASLLNLYTPRYVRGQGMTKEGEENFFKLKQSSYAHGISAVTGEPFAPPIDIRVVKRPKREVRALEKESIKEGKCHVCKKYVPIENVKVVDIKVPEIV</sequence>
<feature type="compositionally biased region" description="Low complexity" evidence="1">
    <location>
        <begin position="461"/>
        <end position="473"/>
    </location>
</feature>
<dbReference type="InterPro" id="IPR028012">
    <property type="entry name" value="Rua1_C"/>
</dbReference>
<feature type="compositionally biased region" description="Basic and acidic residues" evidence="1">
    <location>
        <begin position="630"/>
        <end position="646"/>
    </location>
</feature>
<feature type="compositionally biased region" description="Basic and acidic residues" evidence="1">
    <location>
        <begin position="358"/>
        <end position="371"/>
    </location>
</feature>
<organism evidence="3 4">
    <name type="scientific">Tilletia horrida</name>
    <dbReference type="NCBI Taxonomy" id="155126"/>
    <lineage>
        <taxon>Eukaryota</taxon>
        <taxon>Fungi</taxon>
        <taxon>Dikarya</taxon>
        <taxon>Basidiomycota</taxon>
        <taxon>Ustilaginomycotina</taxon>
        <taxon>Exobasidiomycetes</taxon>
        <taxon>Tilletiales</taxon>
        <taxon>Tilletiaceae</taxon>
        <taxon>Tilletia</taxon>
    </lineage>
</organism>
<feature type="region of interest" description="Disordered" evidence="1">
    <location>
        <begin position="695"/>
        <end position="762"/>
    </location>
</feature>
<keyword evidence="4" id="KW-1185">Reference proteome</keyword>
<evidence type="ECO:0000256" key="1">
    <source>
        <dbReference type="SAM" id="MobiDB-lite"/>
    </source>
</evidence>
<feature type="region of interest" description="Disordered" evidence="1">
    <location>
        <begin position="584"/>
        <end position="680"/>
    </location>
</feature>
<feature type="domain" description="Transcription regulator Rua1 C-terminal" evidence="2">
    <location>
        <begin position="849"/>
        <end position="940"/>
    </location>
</feature>
<protein>
    <recommendedName>
        <fullName evidence="2">Transcription regulator Rua1 C-terminal domain-containing protein</fullName>
    </recommendedName>
</protein>
<accession>A0AAN6JKS0</accession>
<feature type="compositionally biased region" description="Low complexity" evidence="1">
    <location>
        <begin position="341"/>
        <end position="350"/>
    </location>
</feature>
<feature type="compositionally biased region" description="Polar residues" evidence="1">
    <location>
        <begin position="152"/>
        <end position="180"/>
    </location>
</feature>
<feature type="non-terminal residue" evidence="3">
    <location>
        <position position="941"/>
    </location>
</feature>
<evidence type="ECO:0000259" key="2">
    <source>
        <dbReference type="Pfam" id="PF14616"/>
    </source>
</evidence>
<name>A0AAN6JKS0_9BASI</name>
<gene>
    <name evidence="3" type="ORF">OC842_003854</name>
</gene>
<evidence type="ECO:0000313" key="3">
    <source>
        <dbReference type="EMBL" id="KAK0530673.1"/>
    </source>
</evidence>
<reference evidence="3" key="1">
    <citation type="journal article" date="2023" name="PhytoFront">
        <title>Draft Genome Resources of Seven Strains of Tilletia horrida, Causal Agent of Kernel Smut of Rice.</title>
        <authorList>
            <person name="Khanal S."/>
            <person name="Antony Babu S."/>
            <person name="Zhou X.G."/>
        </authorList>
    </citation>
    <scope>NUCLEOTIDE SEQUENCE</scope>
    <source>
        <strain evidence="3">TX3</strain>
    </source>
</reference>
<proteinExistence type="predicted"/>
<feature type="region of interest" description="Disordered" evidence="1">
    <location>
        <begin position="115"/>
        <end position="180"/>
    </location>
</feature>
<dbReference type="AlphaFoldDB" id="A0AAN6JKS0"/>
<comment type="caution">
    <text evidence="3">The sequence shown here is derived from an EMBL/GenBank/DDBJ whole genome shotgun (WGS) entry which is preliminary data.</text>
</comment>
<feature type="region of interest" description="Disordered" evidence="1">
    <location>
        <begin position="411"/>
        <end position="523"/>
    </location>
</feature>
<feature type="compositionally biased region" description="Basic residues" evidence="1">
    <location>
        <begin position="730"/>
        <end position="740"/>
    </location>
</feature>
<dbReference type="PANTHER" id="PTHR28125">
    <property type="entry name" value="MEIOTIC EXPRESSION UP-REGULATED PROTEIN 26"/>
    <property type="match status" value="1"/>
</dbReference>
<dbReference type="EMBL" id="JAPDMQ010000208">
    <property type="protein sequence ID" value="KAK0530673.1"/>
    <property type="molecule type" value="Genomic_DNA"/>
</dbReference>
<dbReference type="Pfam" id="PF14616">
    <property type="entry name" value="Rua1_C"/>
    <property type="match status" value="1"/>
</dbReference>
<feature type="compositionally biased region" description="Basic and acidic residues" evidence="1">
    <location>
        <begin position="411"/>
        <end position="437"/>
    </location>
</feature>
<feature type="region of interest" description="Disordered" evidence="1">
    <location>
        <begin position="312"/>
        <end position="386"/>
    </location>
</feature>